<dbReference type="EMBL" id="CAACVG010006855">
    <property type="protein sequence ID" value="VEN42157.1"/>
    <property type="molecule type" value="Genomic_DNA"/>
</dbReference>
<gene>
    <name evidence="1" type="ORF">CALMAC_LOCUS5748</name>
</gene>
<name>A0A653C2J4_CALMS</name>
<accession>A0A653C2J4</accession>
<organism evidence="1 2">
    <name type="scientific">Callosobruchus maculatus</name>
    <name type="common">Southern cowpea weevil</name>
    <name type="synonym">Pulse bruchid</name>
    <dbReference type="NCBI Taxonomy" id="64391"/>
    <lineage>
        <taxon>Eukaryota</taxon>
        <taxon>Metazoa</taxon>
        <taxon>Ecdysozoa</taxon>
        <taxon>Arthropoda</taxon>
        <taxon>Hexapoda</taxon>
        <taxon>Insecta</taxon>
        <taxon>Pterygota</taxon>
        <taxon>Neoptera</taxon>
        <taxon>Endopterygota</taxon>
        <taxon>Coleoptera</taxon>
        <taxon>Polyphaga</taxon>
        <taxon>Cucujiformia</taxon>
        <taxon>Chrysomeloidea</taxon>
        <taxon>Chrysomelidae</taxon>
        <taxon>Bruchinae</taxon>
        <taxon>Bruchini</taxon>
        <taxon>Callosobruchus</taxon>
    </lineage>
</organism>
<keyword evidence="2" id="KW-1185">Reference proteome</keyword>
<sequence>MERPVRYGFFIRVSHIRRYRHAQHASAGFISSCYIFAGF</sequence>
<evidence type="ECO:0000313" key="2">
    <source>
        <dbReference type="Proteomes" id="UP000410492"/>
    </source>
</evidence>
<dbReference type="AlphaFoldDB" id="A0A653C2J4"/>
<reference evidence="1 2" key="1">
    <citation type="submission" date="2019-01" db="EMBL/GenBank/DDBJ databases">
        <authorList>
            <person name="Sayadi A."/>
        </authorList>
    </citation>
    <scope>NUCLEOTIDE SEQUENCE [LARGE SCALE GENOMIC DNA]</scope>
</reference>
<protein>
    <submittedName>
        <fullName evidence="1">Uncharacterized protein</fullName>
    </submittedName>
</protein>
<dbReference type="PROSITE" id="PS51257">
    <property type="entry name" value="PROKAR_LIPOPROTEIN"/>
    <property type="match status" value="1"/>
</dbReference>
<proteinExistence type="predicted"/>
<evidence type="ECO:0000313" key="1">
    <source>
        <dbReference type="EMBL" id="VEN42157.1"/>
    </source>
</evidence>
<dbReference type="Proteomes" id="UP000410492">
    <property type="component" value="Unassembled WGS sequence"/>
</dbReference>